<evidence type="ECO:0000313" key="1">
    <source>
        <dbReference type="EMBL" id="SFM27964.1"/>
    </source>
</evidence>
<sequence>MARSNHLAVAAVEDRKEVAVTPLRKIKALPQGNEEIIITIRNGVVVKFVQNIYFPSLEGVDGDGI</sequence>
<dbReference type="OrthoDB" id="1684269at2"/>
<dbReference type="Proteomes" id="UP000199520">
    <property type="component" value="Unassembled WGS sequence"/>
</dbReference>
<name>A0A1I4PJY0_9FIRM</name>
<protein>
    <submittedName>
        <fullName evidence="1">Uncharacterized protein</fullName>
    </submittedName>
</protein>
<keyword evidence="2" id="KW-1185">Reference proteome</keyword>
<organism evidence="1 2">
    <name type="scientific">Pelosinus propionicus DSM 13327</name>
    <dbReference type="NCBI Taxonomy" id="1123291"/>
    <lineage>
        <taxon>Bacteria</taxon>
        <taxon>Bacillati</taxon>
        <taxon>Bacillota</taxon>
        <taxon>Negativicutes</taxon>
        <taxon>Selenomonadales</taxon>
        <taxon>Sporomusaceae</taxon>
        <taxon>Pelosinus</taxon>
    </lineage>
</organism>
<evidence type="ECO:0000313" key="2">
    <source>
        <dbReference type="Proteomes" id="UP000199520"/>
    </source>
</evidence>
<dbReference type="AlphaFoldDB" id="A0A1I4PJY0"/>
<reference evidence="2" key="1">
    <citation type="submission" date="2016-10" db="EMBL/GenBank/DDBJ databases">
        <authorList>
            <person name="Varghese N."/>
            <person name="Submissions S."/>
        </authorList>
    </citation>
    <scope>NUCLEOTIDE SEQUENCE [LARGE SCALE GENOMIC DNA]</scope>
    <source>
        <strain evidence="2">DSM 13327</strain>
    </source>
</reference>
<gene>
    <name evidence="1" type="ORF">SAMN04490355_106522</name>
</gene>
<accession>A0A1I4PJY0</accession>
<dbReference type="RefSeq" id="WP_090943453.1">
    <property type="nucleotide sequence ID" value="NZ_FOTS01000065.1"/>
</dbReference>
<dbReference type="EMBL" id="FOTS01000065">
    <property type="protein sequence ID" value="SFM27964.1"/>
    <property type="molecule type" value="Genomic_DNA"/>
</dbReference>
<proteinExistence type="predicted"/>
<dbReference type="STRING" id="1123291.SAMN04490355_106522"/>